<dbReference type="InterPro" id="IPR012341">
    <property type="entry name" value="6hp_glycosidase-like_sf"/>
</dbReference>
<protein>
    <recommendedName>
        <fullName evidence="5">DUF5703 domain-containing protein</fullName>
    </recommendedName>
</protein>
<keyword evidence="4" id="KW-1185">Reference proteome</keyword>
<dbReference type="Proteomes" id="UP000657006">
    <property type="component" value="Unassembled WGS sequence"/>
</dbReference>
<comment type="caution">
    <text evidence="3">The sequence shown here is derived from an EMBL/GenBank/DDBJ whole genome shotgun (WGS) entry which is preliminary data.</text>
</comment>
<dbReference type="InterPro" id="IPR043757">
    <property type="entry name" value="DUF5703_N"/>
</dbReference>
<gene>
    <name evidence="3" type="ORF">H8730_15420</name>
</gene>
<feature type="domain" description="DUF5703" evidence="1">
    <location>
        <begin position="16"/>
        <end position="275"/>
    </location>
</feature>
<dbReference type="SUPFAM" id="SSF48208">
    <property type="entry name" value="Six-hairpin glycosidases"/>
    <property type="match status" value="1"/>
</dbReference>
<sequence length="699" mass="79267">MAYRITDANVRKKGFSKSSRESVPIGGGDCGANVWLEEDSRLHLLLSKTDSFGESGRLMKTGYITVQVPGIFSKENLPELELDLTDGCVRIQDAAGQVRVTVSAFVDTPLLAVRVDAVRKVPVSVEQINYRDRERVLNPKDESCYGYSSAPFIVKESADRIFCPVDRLQWCHSNQWSYYAYSVLNQNLAEHIGEDPIRHRTFGCVVGGEGFVRVQARLEAEPNTRHILYILQDCRMSATPEIWALETQRLADELFSTSYLDALRKNQDWWGRFFGEYYLFASGTPDAELASRGYTLQKYMNGCAGRGKMPIKFNGSIFTVHPSPYDGGDYDYRRWGEPYWIQNTRLIYWDMLYSGDFEGMRPFFRLCKQLMPICRDRARNTFGCGGILLPETFTFYGTYADSNFGYTHIGEEKPECVNRYIGWHVNGQLEIAFMMLKFCQFTGDADFLTDTALPFAGEVLQFFRERFSRGEDGKLCIAPVSSLETWQDCIDDTPDLAGIIAVSRLMRELGGTPALTEEDLCSIPYMEKNGKQVIAPCRAFIDTEPKNCETPELYVLFPYQALSPYDSPEMREILTDTFSQRTNVHIAGWSQALEQAAILGMTDFCREAVTSNFAAIAEDCFFPAYWGPNFDWTPDQDHGTSTSIGLLLMALQVDRGEVRFLPAWPKEWNVSFRLPVPGGTAVLEYENGIVLTQNVVREK</sequence>
<evidence type="ECO:0000313" key="4">
    <source>
        <dbReference type="Proteomes" id="UP000657006"/>
    </source>
</evidence>
<dbReference type="InterPro" id="IPR054363">
    <property type="entry name" value="GH95_cat"/>
</dbReference>
<dbReference type="EMBL" id="JACRSQ010000037">
    <property type="protein sequence ID" value="MBC8544933.1"/>
    <property type="molecule type" value="Genomic_DNA"/>
</dbReference>
<accession>A0A926DW17</accession>
<dbReference type="Pfam" id="PF22124">
    <property type="entry name" value="Glyco_hydro_95_cat"/>
    <property type="match status" value="1"/>
</dbReference>
<evidence type="ECO:0000259" key="2">
    <source>
        <dbReference type="Pfam" id="PF22124"/>
    </source>
</evidence>
<dbReference type="Pfam" id="PF18961">
    <property type="entry name" value="DUF5703_N"/>
    <property type="match status" value="1"/>
</dbReference>
<evidence type="ECO:0000259" key="1">
    <source>
        <dbReference type="Pfam" id="PF18961"/>
    </source>
</evidence>
<dbReference type="GO" id="GO:0005975">
    <property type="term" value="P:carbohydrate metabolic process"/>
    <property type="evidence" value="ECO:0007669"/>
    <property type="project" value="InterPro"/>
</dbReference>
<feature type="domain" description="Glycosyl hydrolase family 95 catalytic" evidence="2">
    <location>
        <begin position="334"/>
        <end position="486"/>
    </location>
</feature>
<proteinExistence type="predicted"/>
<dbReference type="AlphaFoldDB" id="A0A926DW17"/>
<organism evidence="3 4">
    <name type="scientific">Bianquea renquensis</name>
    <dbReference type="NCBI Taxonomy" id="2763661"/>
    <lineage>
        <taxon>Bacteria</taxon>
        <taxon>Bacillati</taxon>
        <taxon>Bacillota</taxon>
        <taxon>Clostridia</taxon>
        <taxon>Eubacteriales</taxon>
        <taxon>Bianqueaceae</taxon>
        <taxon>Bianquea</taxon>
    </lineage>
</organism>
<dbReference type="Gene3D" id="1.50.10.10">
    <property type="match status" value="1"/>
</dbReference>
<reference evidence="3" key="1">
    <citation type="submission" date="2020-08" db="EMBL/GenBank/DDBJ databases">
        <title>Genome public.</title>
        <authorList>
            <person name="Liu C."/>
            <person name="Sun Q."/>
        </authorList>
    </citation>
    <scope>NUCLEOTIDE SEQUENCE</scope>
    <source>
        <strain evidence="3">NSJ-32</strain>
    </source>
</reference>
<evidence type="ECO:0000313" key="3">
    <source>
        <dbReference type="EMBL" id="MBC8544933.1"/>
    </source>
</evidence>
<name>A0A926DW17_9FIRM</name>
<dbReference type="RefSeq" id="WP_177713537.1">
    <property type="nucleotide sequence ID" value="NZ_JACRSQ010000037.1"/>
</dbReference>
<evidence type="ECO:0008006" key="5">
    <source>
        <dbReference type="Google" id="ProtNLM"/>
    </source>
</evidence>
<dbReference type="InterPro" id="IPR008928">
    <property type="entry name" value="6-hairpin_glycosidase_sf"/>
</dbReference>